<dbReference type="Gene3D" id="1.25.40.10">
    <property type="entry name" value="Tetratricopeptide repeat domain"/>
    <property type="match status" value="1"/>
</dbReference>
<protein>
    <submittedName>
        <fullName evidence="3">CSON008345 protein</fullName>
    </submittedName>
</protein>
<proteinExistence type="inferred from homology"/>
<dbReference type="AlphaFoldDB" id="A0A336LBW5"/>
<dbReference type="OMA" id="NASIMCR"/>
<dbReference type="EMBL" id="UFQT01003164">
    <property type="protein sequence ID" value="SSX34673.1"/>
    <property type="molecule type" value="Genomic_DNA"/>
</dbReference>
<evidence type="ECO:0000256" key="2">
    <source>
        <dbReference type="ARBA" id="ARBA00022737"/>
    </source>
</evidence>
<dbReference type="PANTHER" id="PTHR13891">
    <property type="entry name" value="CYTOCHROME C OXIDASE ASSEMBLY FACTOR 7"/>
    <property type="match status" value="1"/>
</dbReference>
<dbReference type="InterPro" id="IPR006597">
    <property type="entry name" value="Sel1-like"/>
</dbReference>
<evidence type="ECO:0000313" key="3">
    <source>
        <dbReference type="EMBL" id="SSX15298.1"/>
    </source>
</evidence>
<dbReference type="SMART" id="SM00671">
    <property type="entry name" value="SEL1"/>
    <property type="match status" value="2"/>
</dbReference>
<dbReference type="EMBL" id="UFQS01003164">
    <property type="protein sequence ID" value="SSX15298.1"/>
    <property type="molecule type" value="Genomic_DNA"/>
</dbReference>
<comment type="similarity">
    <text evidence="1">Belongs to the hcp beta-lactamase family.</text>
</comment>
<dbReference type="InterPro" id="IPR040239">
    <property type="entry name" value="HcpB-like"/>
</dbReference>
<evidence type="ECO:0000256" key="1">
    <source>
        <dbReference type="ARBA" id="ARBA00008486"/>
    </source>
</evidence>
<gene>
    <name evidence="3" type="primary">CSON008345</name>
</gene>
<dbReference type="SUPFAM" id="SSF81901">
    <property type="entry name" value="HCP-like"/>
    <property type="match status" value="1"/>
</dbReference>
<dbReference type="PANTHER" id="PTHR13891:SF1">
    <property type="entry name" value="CYTOCHROME C OXIDASE ASSEMBLY FACTOR 7"/>
    <property type="match status" value="1"/>
</dbReference>
<reference evidence="4" key="2">
    <citation type="submission" date="2018-07" db="EMBL/GenBank/DDBJ databases">
        <authorList>
            <person name="Quirk P.G."/>
            <person name="Krulwich T.A."/>
        </authorList>
    </citation>
    <scope>NUCLEOTIDE SEQUENCE</scope>
</reference>
<reference evidence="3" key="1">
    <citation type="submission" date="2018-04" db="EMBL/GenBank/DDBJ databases">
        <authorList>
            <person name="Go L.Y."/>
            <person name="Mitchell J.A."/>
        </authorList>
    </citation>
    <scope>NUCLEOTIDE SEQUENCE</scope>
    <source>
        <tissue evidence="3">Whole organism</tissue>
    </source>
</reference>
<sequence>MNNGTACFYLSGMYISGVTKNQETPNSEIIIPKDMEKAFMYAQKACELRNMYACANLSQMYKNGDGTAKNLTLSEKYKKIAMEMQDEFKNQQQLNFQQGLPSV</sequence>
<name>A0A336LBW5_CULSO</name>
<accession>A0A336LBW5</accession>
<dbReference type="VEuPathDB" id="VectorBase:CSON008345"/>
<evidence type="ECO:0000313" key="4">
    <source>
        <dbReference type="EMBL" id="SSX34673.1"/>
    </source>
</evidence>
<dbReference type="Pfam" id="PF08238">
    <property type="entry name" value="Sel1"/>
    <property type="match status" value="2"/>
</dbReference>
<dbReference type="InterPro" id="IPR011990">
    <property type="entry name" value="TPR-like_helical_dom_sf"/>
</dbReference>
<organism evidence="3">
    <name type="scientific">Culicoides sonorensis</name>
    <name type="common">Biting midge</name>
    <dbReference type="NCBI Taxonomy" id="179676"/>
    <lineage>
        <taxon>Eukaryota</taxon>
        <taxon>Metazoa</taxon>
        <taxon>Ecdysozoa</taxon>
        <taxon>Arthropoda</taxon>
        <taxon>Hexapoda</taxon>
        <taxon>Insecta</taxon>
        <taxon>Pterygota</taxon>
        <taxon>Neoptera</taxon>
        <taxon>Endopterygota</taxon>
        <taxon>Diptera</taxon>
        <taxon>Nematocera</taxon>
        <taxon>Chironomoidea</taxon>
        <taxon>Ceratopogonidae</taxon>
        <taxon>Ceratopogoninae</taxon>
        <taxon>Culicoides</taxon>
        <taxon>Monoculicoides</taxon>
    </lineage>
</organism>
<keyword evidence="2" id="KW-0677">Repeat</keyword>
<dbReference type="GO" id="GO:0005758">
    <property type="term" value="C:mitochondrial intermembrane space"/>
    <property type="evidence" value="ECO:0007669"/>
    <property type="project" value="TreeGrafter"/>
</dbReference>